<keyword evidence="1" id="KW-0812">Transmembrane</keyword>
<protein>
    <submittedName>
        <fullName evidence="2">Uncharacterized protein</fullName>
    </submittedName>
</protein>
<evidence type="ECO:0000313" key="2">
    <source>
        <dbReference type="EMBL" id="ALM75307.1"/>
    </source>
</evidence>
<dbReference type="AlphaFoldDB" id="A0A0S1XC47"/>
<dbReference type="Proteomes" id="UP000066042">
    <property type="component" value="Chromosome"/>
</dbReference>
<reference evidence="2 3" key="1">
    <citation type="journal article" date="2016" name="Genome Announc.">
        <title>Complete genome sequence of the hyperthermophilic and piezophilic archaeon Thermococcus barophilus Ch5, capable of growth at the expense of hydrogenogenesis from carbon monoxide and formate.</title>
        <authorList>
            <person name="Oger P."/>
            <person name="Sokolova T.G."/>
            <person name="Kozhevnikova D.A."/>
            <person name="Taranov E.A."/>
            <person name="Vannier P."/>
            <person name="Lee H.S."/>
            <person name="Kwon K.K."/>
            <person name="Kang S.G."/>
            <person name="Lee J.H."/>
            <person name="Bonch-Osmolovskaya E.A."/>
            <person name="Lebedinsky A.V."/>
        </authorList>
    </citation>
    <scope>NUCLEOTIDE SEQUENCE [LARGE SCALE GENOMIC DNA]</scope>
    <source>
        <strain evidence="3">Ch5</strain>
    </source>
</reference>
<proteinExistence type="predicted"/>
<feature type="transmembrane region" description="Helical" evidence="1">
    <location>
        <begin position="70"/>
        <end position="88"/>
    </location>
</feature>
<dbReference type="RefSeq" id="WP_056933976.1">
    <property type="nucleotide sequence ID" value="NZ_CP013050.1"/>
</dbReference>
<dbReference type="STRING" id="55802.TBCH5v1_1390"/>
<dbReference type="EMBL" id="CP013050">
    <property type="protein sequence ID" value="ALM75307.1"/>
    <property type="molecule type" value="Genomic_DNA"/>
</dbReference>
<dbReference type="PATRIC" id="fig|55802.8.peg.1369"/>
<dbReference type="GeneID" id="26136634"/>
<accession>A0A0S1XC47</accession>
<keyword evidence="1" id="KW-1133">Transmembrane helix</keyword>
<sequence>MSKLAYIFAAMPGFGLMLSSWGKEIVYEKEMCIGFPCYAILIGYILVFVGAAGWILDIKFNTESDEYRKTVALSFLVFFVVGLLAVVSS</sequence>
<keyword evidence="1" id="KW-0472">Membrane</keyword>
<evidence type="ECO:0000256" key="1">
    <source>
        <dbReference type="SAM" id="Phobius"/>
    </source>
</evidence>
<name>A0A0S1XC47_THEBA</name>
<feature type="transmembrane region" description="Helical" evidence="1">
    <location>
        <begin position="38"/>
        <end position="58"/>
    </location>
</feature>
<gene>
    <name evidence="2" type="ORF">TBCH5v1_1390</name>
</gene>
<organism evidence="2 3">
    <name type="scientific">Thermococcus barophilus</name>
    <dbReference type="NCBI Taxonomy" id="55802"/>
    <lineage>
        <taxon>Archaea</taxon>
        <taxon>Methanobacteriati</taxon>
        <taxon>Methanobacteriota</taxon>
        <taxon>Thermococci</taxon>
        <taxon>Thermococcales</taxon>
        <taxon>Thermococcaceae</taxon>
        <taxon>Thermococcus</taxon>
    </lineage>
</organism>
<evidence type="ECO:0000313" key="3">
    <source>
        <dbReference type="Proteomes" id="UP000066042"/>
    </source>
</evidence>